<evidence type="ECO:0000313" key="2">
    <source>
        <dbReference type="Proteomes" id="UP001279734"/>
    </source>
</evidence>
<dbReference type="Proteomes" id="UP001279734">
    <property type="component" value="Unassembled WGS sequence"/>
</dbReference>
<organism evidence="1 2">
    <name type="scientific">Nepenthes gracilis</name>
    <name type="common">Slender pitcher plant</name>
    <dbReference type="NCBI Taxonomy" id="150966"/>
    <lineage>
        <taxon>Eukaryota</taxon>
        <taxon>Viridiplantae</taxon>
        <taxon>Streptophyta</taxon>
        <taxon>Embryophyta</taxon>
        <taxon>Tracheophyta</taxon>
        <taxon>Spermatophyta</taxon>
        <taxon>Magnoliopsida</taxon>
        <taxon>eudicotyledons</taxon>
        <taxon>Gunneridae</taxon>
        <taxon>Pentapetalae</taxon>
        <taxon>Caryophyllales</taxon>
        <taxon>Nepenthaceae</taxon>
        <taxon>Nepenthes</taxon>
    </lineage>
</organism>
<keyword evidence="2" id="KW-1185">Reference proteome</keyword>
<sequence length="74" mass="8237">MLFVLLKWETEVLHGPNSAPRFALRPKYRVPLHPPESGAARATIVLGLGAGRVVGKYRQSTVKEKRETFSHVPS</sequence>
<dbReference type="EMBL" id="BSYO01000006">
    <property type="protein sequence ID" value="GMH06562.1"/>
    <property type="molecule type" value="Genomic_DNA"/>
</dbReference>
<proteinExistence type="predicted"/>
<comment type="caution">
    <text evidence="1">The sequence shown here is derived from an EMBL/GenBank/DDBJ whole genome shotgun (WGS) entry which is preliminary data.</text>
</comment>
<gene>
    <name evidence="1" type="ORF">Nepgr_008402</name>
</gene>
<protein>
    <submittedName>
        <fullName evidence="1">Uncharacterized protein</fullName>
    </submittedName>
</protein>
<name>A0AAD3S8U2_NEPGR</name>
<accession>A0AAD3S8U2</accession>
<evidence type="ECO:0000313" key="1">
    <source>
        <dbReference type="EMBL" id="GMH06562.1"/>
    </source>
</evidence>
<reference evidence="1" key="1">
    <citation type="submission" date="2023-05" db="EMBL/GenBank/DDBJ databases">
        <title>Nepenthes gracilis genome sequencing.</title>
        <authorList>
            <person name="Fukushima K."/>
        </authorList>
    </citation>
    <scope>NUCLEOTIDE SEQUENCE</scope>
    <source>
        <strain evidence="1">SING2019-196</strain>
    </source>
</reference>
<dbReference type="AlphaFoldDB" id="A0AAD3S8U2"/>